<keyword evidence="2" id="KW-1133">Transmembrane helix</keyword>
<feature type="region of interest" description="Disordered" evidence="1">
    <location>
        <begin position="185"/>
        <end position="211"/>
    </location>
</feature>
<accession>A0AAW1MLP9</accession>
<feature type="transmembrane region" description="Helical" evidence="2">
    <location>
        <begin position="130"/>
        <end position="152"/>
    </location>
</feature>
<dbReference type="PANTHER" id="PTHR35102:SF1">
    <property type="entry name" value="E3 UBIQUITIN-PROTEIN LIGASE"/>
    <property type="match status" value="1"/>
</dbReference>
<evidence type="ECO:0000256" key="1">
    <source>
        <dbReference type="SAM" id="MobiDB-lite"/>
    </source>
</evidence>
<dbReference type="AlphaFoldDB" id="A0AAW1MLP9"/>
<evidence type="ECO:0000256" key="2">
    <source>
        <dbReference type="SAM" id="Phobius"/>
    </source>
</evidence>
<evidence type="ECO:0000313" key="4">
    <source>
        <dbReference type="EMBL" id="KAK9748940.1"/>
    </source>
</evidence>
<feature type="transmembrane region" description="Helical" evidence="2">
    <location>
        <begin position="72"/>
        <end position="91"/>
    </location>
</feature>
<evidence type="ECO:0000313" key="5">
    <source>
        <dbReference type="Proteomes" id="UP001443914"/>
    </source>
</evidence>
<dbReference type="EMBL" id="JBDFQZ010000002">
    <property type="protein sequence ID" value="KAK9748940.1"/>
    <property type="molecule type" value="Genomic_DNA"/>
</dbReference>
<proteinExistence type="predicted"/>
<protein>
    <recommendedName>
        <fullName evidence="3">DUF2062 domain-containing protein</fullName>
    </recommendedName>
</protein>
<keyword evidence="2" id="KW-0812">Transmembrane</keyword>
<name>A0AAW1MLP9_SAPOF</name>
<dbReference type="InterPro" id="IPR018639">
    <property type="entry name" value="DUF2062"/>
</dbReference>
<keyword evidence="5" id="KW-1185">Reference proteome</keyword>
<comment type="caution">
    <text evidence="4">The sequence shown here is derived from an EMBL/GenBank/DDBJ whole genome shotgun (WGS) entry which is preliminary data.</text>
</comment>
<organism evidence="4 5">
    <name type="scientific">Saponaria officinalis</name>
    <name type="common">Common soapwort</name>
    <name type="synonym">Lychnis saponaria</name>
    <dbReference type="NCBI Taxonomy" id="3572"/>
    <lineage>
        <taxon>Eukaryota</taxon>
        <taxon>Viridiplantae</taxon>
        <taxon>Streptophyta</taxon>
        <taxon>Embryophyta</taxon>
        <taxon>Tracheophyta</taxon>
        <taxon>Spermatophyta</taxon>
        <taxon>Magnoliopsida</taxon>
        <taxon>eudicotyledons</taxon>
        <taxon>Gunneridae</taxon>
        <taxon>Pentapetalae</taxon>
        <taxon>Caryophyllales</taxon>
        <taxon>Caryophyllaceae</taxon>
        <taxon>Caryophylleae</taxon>
        <taxon>Saponaria</taxon>
    </lineage>
</organism>
<gene>
    <name evidence="4" type="ORF">RND81_02G091900</name>
</gene>
<feature type="transmembrane region" description="Helical" evidence="2">
    <location>
        <begin position="33"/>
        <end position="60"/>
    </location>
</feature>
<keyword evidence="2" id="KW-0472">Membrane</keyword>
<sequence length="211" mass="22776">MSIPTWGFGSWVHNKVVDPLLLILRRGAEPKQLAFSAALGFTLGVFPICGVTVFLCGLAIPILGSRCHAPTVLLINFVATPIELSLIIPFLRLGETISGGSHFPLTSDALKKVLTGKASTEVLMSIVHAMLGWLIAAPFILAVLYVLLLPCFKVLVQKFKPKSASSSPKKPSAEVRLKQHYVKEEEADQKAAPHESADVSELLVPLRSSQS</sequence>
<reference evidence="4" key="1">
    <citation type="submission" date="2024-03" db="EMBL/GenBank/DDBJ databases">
        <title>WGS assembly of Saponaria officinalis var. Norfolk2.</title>
        <authorList>
            <person name="Jenkins J."/>
            <person name="Shu S."/>
            <person name="Grimwood J."/>
            <person name="Barry K."/>
            <person name="Goodstein D."/>
            <person name="Schmutz J."/>
            <person name="Leebens-Mack J."/>
            <person name="Osbourn A."/>
        </authorList>
    </citation>
    <scope>NUCLEOTIDE SEQUENCE [LARGE SCALE GENOMIC DNA]</scope>
    <source>
        <strain evidence="4">JIC</strain>
    </source>
</reference>
<feature type="compositionally biased region" description="Basic and acidic residues" evidence="1">
    <location>
        <begin position="185"/>
        <end position="197"/>
    </location>
</feature>
<dbReference type="Pfam" id="PF09835">
    <property type="entry name" value="DUF2062"/>
    <property type="match status" value="1"/>
</dbReference>
<feature type="domain" description="DUF2062" evidence="3">
    <location>
        <begin position="23"/>
        <end position="158"/>
    </location>
</feature>
<evidence type="ECO:0000259" key="3">
    <source>
        <dbReference type="Pfam" id="PF09835"/>
    </source>
</evidence>
<dbReference type="PANTHER" id="PTHR35102">
    <property type="entry name" value="E3 UBIQUITIN-PROTEIN LIGASE"/>
    <property type="match status" value="1"/>
</dbReference>
<dbReference type="Proteomes" id="UP001443914">
    <property type="component" value="Unassembled WGS sequence"/>
</dbReference>